<dbReference type="SUPFAM" id="SSF52029">
    <property type="entry name" value="GroEL apical domain-like"/>
    <property type="match status" value="1"/>
</dbReference>
<proteinExistence type="predicted"/>
<dbReference type="GO" id="GO:0005524">
    <property type="term" value="F:ATP binding"/>
    <property type="evidence" value="ECO:0007669"/>
    <property type="project" value="InterPro"/>
</dbReference>
<dbReference type="PANTHER" id="PTHR45748:SF7">
    <property type="entry name" value="1-PHOSPHATIDYLINOSITOL 3-PHOSPHATE 5-KINASE-RELATED"/>
    <property type="match status" value="1"/>
</dbReference>
<reference evidence="1" key="1">
    <citation type="submission" date="2015-04" db="EMBL/GenBank/DDBJ databases">
        <title>The genome sequence of the plant pathogenic Rhizarian Plasmodiophora brassicae reveals insights in its biotrophic life cycle and the origin of chitin synthesis.</title>
        <authorList>
            <person name="Schwelm A."/>
            <person name="Fogelqvist J."/>
            <person name="Knaust A."/>
            <person name="Julke S."/>
            <person name="Lilja T."/>
            <person name="Dhandapani V."/>
            <person name="Bonilla-Rosso G."/>
            <person name="Karlsson M."/>
            <person name="Shevchenko A."/>
            <person name="Choi S.R."/>
            <person name="Kim H.G."/>
            <person name="Park J.Y."/>
            <person name="Lim Y.P."/>
            <person name="Ludwig-Muller J."/>
            <person name="Dixelius C."/>
        </authorList>
    </citation>
    <scope>NUCLEOTIDE SEQUENCE</scope>
    <source>
        <tissue evidence="1">Potato root galls</tissue>
    </source>
</reference>
<dbReference type="PANTHER" id="PTHR45748">
    <property type="entry name" value="1-PHOSPHATIDYLINOSITOL 3-PHOSPHATE 5-KINASE-RELATED"/>
    <property type="match status" value="1"/>
</dbReference>
<dbReference type="GO" id="GO:0000285">
    <property type="term" value="F:1-phosphatidylinositol-3-phosphate 5-kinase activity"/>
    <property type="evidence" value="ECO:0007669"/>
    <property type="project" value="TreeGrafter"/>
</dbReference>
<dbReference type="GO" id="GO:0046854">
    <property type="term" value="P:phosphatidylinositol phosphate biosynthetic process"/>
    <property type="evidence" value="ECO:0007669"/>
    <property type="project" value="TreeGrafter"/>
</dbReference>
<sequence>PCNSEMDLSSMIHVIGITEGAPSDSFILDGIALTNLNVVHRKMRTEIHNPKVLLLDCNFRQQHQHNMTSLKSLLNFSNNENHSQSYIDKILSLSPDVVITRDAIALETARIFTTHGISAISGVSEQELSMLQRCLDVPIFSAIALMNPLLDLTKIWRQCVSFSIERLQLPCSSRYAVSDKSSIYMKLALPEESSSF</sequence>
<dbReference type="GO" id="GO:0010008">
    <property type="term" value="C:endosome membrane"/>
    <property type="evidence" value="ECO:0007669"/>
    <property type="project" value="TreeGrafter"/>
</dbReference>
<name>A0A0H5R661_9EUKA</name>
<evidence type="ECO:0000313" key="1">
    <source>
        <dbReference type="EMBL" id="CRZ03719.1"/>
    </source>
</evidence>
<dbReference type="Gene3D" id="3.50.7.10">
    <property type="entry name" value="GroEL"/>
    <property type="match status" value="1"/>
</dbReference>
<feature type="non-terminal residue" evidence="1">
    <location>
        <position position="1"/>
    </location>
</feature>
<feature type="non-terminal residue" evidence="1">
    <location>
        <position position="196"/>
    </location>
</feature>
<dbReference type="Pfam" id="PF00118">
    <property type="entry name" value="Cpn60_TCP1"/>
    <property type="match status" value="1"/>
</dbReference>
<dbReference type="InterPro" id="IPR002423">
    <property type="entry name" value="Cpn60/GroEL/TCP-1"/>
</dbReference>
<dbReference type="AlphaFoldDB" id="A0A0H5R661"/>
<dbReference type="InterPro" id="IPR027409">
    <property type="entry name" value="GroEL-like_apical_dom_sf"/>
</dbReference>
<dbReference type="EMBL" id="HACM01003277">
    <property type="protein sequence ID" value="CRZ03719.1"/>
    <property type="molecule type" value="Transcribed_RNA"/>
</dbReference>
<protein>
    <submittedName>
        <fullName evidence="1">Uncharacterized protein</fullName>
    </submittedName>
</protein>
<accession>A0A0H5R661</accession>
<organism evidence="1">
    <name type="scientific">Spongospora subterranea</name>
    <dbReference type="NCBI Taxonomy" id="70186"/>
    <lineage>
        <taxon>Eukaryota</taxon>
        <taxon>Sar</taxon>
        <taxon>Rhizaria</taxon>
        <taxon>Endomyxa</taxon>
        <taxon>Phytomyxea</taxon>
        <taxon>Plasmodiophorida</taxon>
        <taxon>Plasmodiophoridae</taxon>
        <taxon>Spongospora</taxon>
    </lineage>
</organism>